<evidence type="ECO:0000313" key="9">
    <source>
        <dbReference type="Proteomes" id="UP001642501"/>
    </source>
</evidence>
<keyword evidence="9" id="KW-1185">Reference proteome</keyword>
<feature type="compositionally biased region" description="Basic and acidic residues" evidence="5">
    <location>
        <begin position="16"/>
        <end position="25"/>
    </location>
</feature>
<feature type="domain" description="Major facilitator superfamily (MFS) profile" evidence="7">
    <location>
        <begin position="108"/>
        <end position="538"/>
    </location>
</feature>
<feature type="transmembrane region" description="Helical" evidence="6">
    <location>
        <begin position="421"/>
        <end position="442"/>
    </location>
</feature>
<reference evidence="8 9" key="1">
    <citation type="submission" date="2024-01" db="EMBL/GenBank/DDBJ databases">
        <authorList>
            <person name="Allen C."/>
            <person name="Tagirdzhanova G."/>
        </authorList>
    </citation>
    <scope>NUCLEOTIDE SEQUENCE [LARGE SCALE GENOMIC DNA]</scope>
    <source>
        <strain evidence="8 9">CBS 573.63</strain>
    </source>
</reference>
<dbReference type="Pfam" id="PF07690">
    <property type="entry name" value="MFS_1"/>
    <property type="match status" value="1"/>
</dbReference>
<comment type="subcellular location">
    <subcellularLocation>
        <location evidence="1">Membrane</location>
        <topology evidence="1">Multi-pass membrane protein</topology>
    </subcellularLocation>
</comment>
<dbReference type="EMBL" id="CAWUOM010000138">
    <property type="protein sequence ID" value="CAK7273590.1"/>
    <property type="molecule type" value="Genomic_DNA"/>
</dbReference>
<evidence type="ECO:0000256" key="1">
    <source>
        <dbReference type="ARBA" id="ARBA00004141"/>
    </source>
</evidence>
<dbReference type="PANTHER" id="PTHR23502">
    <property type="entry name" value="MAJOR FACILITATOR SUPERFAMILY"/>
    <property type="match status" value="1"/>
</dbReference>
<feature type="transmembrane region" description="Helical" evidence="6">
    <location>
        <begin position="107"/>
        <end position="126"/>
    </location>
</feature>
<feature type="region of interest" description="Disordered" evidence="5">
    <location>
        <begin position="1"/>
        <end position="53"/>
    </location>
</feature>
<evidence type="ECO:0000313" key="8">
    <source>
        <dbReference type="EMBL" id="CAK7273590.1"/>
    </source>
</evidence>
<feature type="transmembrane region" description="Helical" evidence="6">
    <location>
        <begin position="511"/>
        <end position="535"/>
    </location>
</feature>
<accession>A0ABP0DZ54</accession>
<dbReference type="PANTHER" id="PTHR23502:SF74">
    <property type="entry name" value="MAJOR FACILITATOR SUPERFAMILY (MFS) PROFILE DOMAIN-CONTAINING PROTEIN"/>
    <property type="match status" value="1"/>
</dbReference>
<feature type="compositionally biased region" description="Basic and acidic residues" evidence="5">
    <location>
        <begin position="44"/>
        <end position="53"/>
    </location>
</feature>
<sequence>MADTSSLGIAGQSKQYEQEPHDLEAGHTQQHHGLRQIISDIDEKDASDRYREETADNIVGPISCERRQEPGPWRTPSLSESENEASIVAWNENDPENPYNWSKTRKVAILITTMTSIINSTMGSSLPSNAVPAMTKEWGVTSTTQMELPVSIYLVGYIVGPLVWAPLCEQYGRKTLVLVGFIIFMIWTMACALAPNWPVFLVFRLFTGVFASAPMAVVTGILADVFGSTLTRGRAMSMFMAMTVLGPLFAPIVSGYCSTTIGWRWSFWIALIYAGVSLIPLALMPETHGPILLQRRAVRMREQDPKANVVAPHEQEKKSLRKLLAIVLTRPLRMIFSELIVSCVAFYLALVYAIFYMTFTAFPLVFENIYHFSPGVEGLIFLAIGAGTFLSIPIFYAYDSYLLAAMDRGERWTKQEEYRRLPLACLGGPVFAISMFWLGWTAKSDVSFIAPMLAGVPFGLGFMLIFIALLNYLTDAYEIFAASANAAASCCRSLLATVLPLAATPMFKRLTIPGACSLLGGLSLLMCVIPFLFIWKGEQIRAGSKFCNALRERKIEMQEKVENQRQRALLKQRNREDQLIQNPRQNS</sequence>
<keyword evidence="3 6" id="KW-1133">Transmembrane helix</keyword>
<feature type="compositionally biased region" description="Polar residues" evidence="5">
    <location>
        <begin position="1"/>
        <end position="15"/>
    </location>
</feature>
<feature type="transmembrane region" description="Helical" evidence="6">
    <location>
        <begin position="448"/>
        <end position="472"/>
    </location>
</feature>
<dbReference type="SUPFAM" id="SSF103473">
    <property type="entry name" value="MFS general substrate transporter"/>
    <property type="match status" value="1"/>
</dbReference>
<protein>
    <recommendedName>
        <fullName evidence="7">Major facilitator superfamily (MFS) profile domain-containing protein</fullName>
    </recommendedName>
</protein>
<evidence type="ECO:0000256" key="3">
    <source>
        <dbReference type="ARBA" id="ARBA00022989"/>
    </source>
</evidence>
<evidence type="ECO:0000256" key="6">
    <source>
        <dbReference type="SAM" id="Phobius"/>
    </source>
</evidence>
<evidence type="ECO:0000256" key="4">
    <source>
        <dbReference type="ARBA" id="ARBA00023136"/>
    </source>
</evidence>
<dbReference type="InterPro" id="IPR036259">
    <property type="entry name" value="MFS_trans_sf"/>
</dbReference>
<proteinExistence type="predicted"/>
<keyword evidence="4 6" id="KW-0472">Membrane</keyword>
<dbReference type="Gene3D" id="1.20.1250.20">
    <property type="entry name" value="MFS general substrate transporter like domains"/>
    <property type="match status" value="1"/>
</dbReference>
<name>A0ABP0DZ54_9PEZI</name>
<gene>
    <name evidence="8" type="ORF">SEPCBS57363_005727</name>
</gene>
<dbReference type="CDD" id="cd17323">
    <property type="entry name" value="MFS_Tpo1_MDR_like"/>
    <property type="match status" value="1"/>
</dbReference>
<evidence type="ECO:0000256" key="5">
    <source>
        <dbReference type="SAM" id="MobiDB-lite"/>
    </source>
</evidence>
<dbReference type="InterPro" id="IPR020846">
    <property type="entry name" value="MFS_dom"/>
</dbReference>
<comment type="caution">
    <text evidence="8">The sequence shown here is derived from an EMBL/GenBank/DDBJ whole genome shotgun (WGS) entry which is preliminary data.</text>
</comment>
<dbReference type="Proteomes" id="UP001642501">
    <property type="component" value="Unassembled WGS sequence"/>
</dbReference>
<dbReference type="PROSITE" id="PS50850">
    <property type="entry name" value="MFS"/>
    <property type="match status" value="1"/>
</dbReference>
<keyword evidence="2 6" id="KW-0812">Transmembrane</keyword>
<dbReference type="InterPro" id="IPR011701">
    <property type="entry name" value="MFS"/>
</dbReference>
<organism evidence="8 9">
    <name type="scientific">Sporothrix epigloea</name>
    <dbReference type="NCBI Taxonomy" id="1892477"/>
    <lineage>
        <taxon>Eukaryota</taxon>
        <taxon>Fungi</taxon>
        <taxon>Dikarya</taxon>
        <taxon>Ascomycota</taxon>
        <taxon>Pezizomycotina</taxon>
        <taxon>Sordariomycetes</taxon>
        <taxon>Sordariomycetidae</taxon>
        <taxon>Ophiostomatales</taxon>
        <taxon>Ophiostomataceae</taxon>
        <taxon>Sporothrix</taxon>
    </lineage>
</organism>
<evidence type="ECO:0000259" key="7">
    <source>
        <dbReference type="PROSITE" id="PS50850"/>
    </source>
</evidence>
<feature type="transmembrane region" description="Helical" evidence="6">
    <location>
        <begin position="379"/>
        <end position="398"/>
    </location>
</feature>
<feature type="transmembrane region" description="Helical" evidence="6">
    <location>
        <begin position="201"/>
        <end position="223"/>
    </location>
</feature>
<feature type="transmembrane region" description="Helical" evidence="6">
    <location>
        <begin position="265"/>
        <end position="284"/>
    </location>
</feature>
<feature type="transmembrane region" description="Helical" evidence="6">
    <location>
        <begin position="146"/>
        <end position="164"/>
    </location>
</feature>
<feature type="transmembrane region" description="Helical" evidence="6">
    <location>
        <begin position="339"/>
        <end position="359"/>
    </location>
</feature>
<feature type="transmembrane region" description="Helical" evidence="6">
    <location>
        <begin position="479"/>
        <end position="499"/>
    </location>
</feature>
<feature type="transmembrane region" description="Helical" evidence="6">
    <location>
        <begin position="176"/>
        <end position="195"/>
    </location>
</feature>
<evidence type="ECO:0000256" key="2">
    <source>
        <dbReference type="ARBA" id="ARBA00022692"/>
    </source>
</evidence>